<name>A0A512MHL8_9BACT</name>
<dbReference type="Proteomes" id="UP000321577">
    <property type="component" value="Unassembled WGS sequence"/>
</dbReference>
<proteinExistence type="predicted"/>
<organism evidence="1 2">
    <name type="scientific">Brevifollis gellanilyticus</name>
    <dbReference type="NCBI Taxonomy" id="748831"/>
    <lineage>
        <taxon>Bacteria</taxon>
        <taxon>Pseudomonadati</taxon>
        <taxon>Verrucomicrobiota</taxon>
        <taxon>Verrucomicrobiia</taxon>
        <taxon>Verrucomicrobiales</taxon>
        <taxon>Verrucomicrobiaceae</taxon>
    </lineage>
</organism>
<dbReference type="EMBL" id="BKAG01000078">
    <property type="protein sequence ID" value="GEP46233.1"/>
    <property type="molecule type" value="Genomic_DNA"/>
</dbReference>
<reference evidence="1 2" key="1">
    <citation type="submission" date="2019-07" db="EMBL/GenBank/DDBJ databases">
        <title>Whole genome shotgun sequence of Brevifollis gellanilyticus NBRC 108608.</title>
        <authorList>
            <person name="Hosoyama A."/>
            <person name="Uohara A."/>
            <person name="Ohji S."/>
            <person name="Ichikawa N."/>
        </authorList>
    </citation>
    <scope>NUCLEOTIDE SEQUENCE [LARGE SCALE GENOMIC DNA]</scope>
    <source>
        <strain evidence="1 2">NBRC 108608</strain>
    </source>
</reference>
<accession>A0A512MHL8</accession>
<evidence type="ECO:0000313" key="1">
    <source>
        <dbReference type="EMBL" id="GEP46233.1"/>
    </source>
</evidence>
<comment type="caution">
    <text evidence="1">The sequence shown here is derived from an EMBL/GenBank/DDBJ whole genome shotgun (WGS) entry which is preliminary data.</text>
</comment>
<protein>
    <submittedName>
        <fullName evidence="1">Uncharacterized protein</fullName>
    </submittedName>
</protein>
<keyword evidence="2" id="KW-1185">Reference proteome</keyword>
<evidence type="ECO:0000313" key="2">
    <source>
        <dbReference type="Proteomes" id="UP000321577"/>
    </source>
</evidence>
<sequence length="67" mass="7523">MLHPIIVVLECATGIVRGIDEDAFHLARKVLLQGLEGEEVVPVDEAIIEEVPVRDPVQRMIRLVRLL</sequence>
<gene>
    <name evidence="1" type="ORF">BGE01nite_55240</name>
</gene>
<dbReference type="AlphaFoldDB" id="A0A512MHL8"/>